<feature type="transmembrane region" description="Helical" evidence="4">
    <location>
        <begin position="211"/>
        <end position="238"/>
    </location>
</feature>
<sequence length="406" mass="43736">MLSIVLSLLKNPSLVALVLCQVFAMSSMTLVLSVGGTIGQELGGTLELATLPITAQVVGTFLFLFPASYLAKAFGRKNSFLIGATCGAAGSIVAYIAFVFASFPLFCAGMLLIGFQNASAQYFRFAAVEVTEQNHHANAMSWVLAGGVLAAFIGPWLASSTEFMLDNRFAGSSLGLLVLCVLQIVVLLVLYKEPVPSYDTQQQTAVTEHESSYRFALIVAVIVAACGFGIMTILMNAAPVAMQYQHNMEFNHAAEAIRWHIFAMYFPSFFTGRLIDRFGVHIIIFFGGVALLLSLLVAAIDDSYFNFITALVLLGLGWNFTYLGGSYLLSKNTPVDNKAFIQGVNDTIVFSVNSIASAMAGVALATVGWVYLNIAVLPVIIVVMLLTIIHGIQKKKKNMLDDSGRT</sequence>
<dbReference type="InterPro" id="IPR036259">
    <property type="entry name" value="MFS_trans_sf"/>
</dbReference>
<feature type="transmembrane region" description="Helical" evidence="4">
    <location>
        <begin position="370"/>
        <end position="389"/>
    </location>
</feature>
<feature type="transmembrane region" description="Helical" evidence="4">
    <location>
        <begin position="139"/>
        <end position="157"/>
    </location>
</feature>
<feature type="transmembrane region" description="Helical" evidence="4">
    <location>
        <begin position="169"/>
        <end position="191"/>
    </location>
</feature>
<keyword evidence="2 4" id="KW-1133">Transmembrane helix</keyword>
<dbReference type="PROSITE" id="PS50850">
    <property type="entry name" value="MFS"/>
    <property type="match status" value="1"/>
</dbReference>
<evidence type="ECO:0000259" key="5">
    <source>
        <dbReference type="PROSITE" id="PS50850"/>
    </source>
</evidence>
<dbReference type="GO" id="GO:0022857">
    <property type="term" value="F:transmembrane transporter activity"/>
    <property type="evidence" value="ECO:0007669"/>
    <property type="project" value="InterPro"/>
</dbReference>
<reference evidence="6 7" key="1">
    <citation type="journal article" date="2016" name="Appl. Environ. Microbiol.">
        <title>Lack of Overt Genome Reduction in the Bryostatin-Producing Bryozoan Symbiont "Candidatus Endobugula sertula".</title>
        <authorList>
            <person name="Miller I.J."/>
            <person name="Vanee N."/>
            <person name="Fong S.S."/>
            <person name="Lim-Fong G.E."/>
            <person name="Kwan J.C."/>
        </authorList>
    </citation>
    <scope>NUCLEOTIDE SEQUENCE [LARGE SCALE GENOMIC DNA]</scope>
    <source>
        <strain evidence="6">AB1-4</strain>
    </source>
</reference>
<keyword evidence="3 4" id="KW-0472">Membrane</keyword>
<keyword evidence="1 4" id="KW-0812">Transmembrane</keyword>
<feature type="transmembrane region" description="Helical" evidence="4">
    <location>
        <begin position="278"/>
        <end position="298"/>
    </location>
</feature>
<dbReference type="Proteomes" id="UP000242502">
    <property type="component" value="Unassembled WGS sequence"/>
</dbReference>
<dbReference type="SUPFAM" id="SSF103473">
    <property type="entry name" value="MFS general substrate transporter"/>
    <property type="match status" value="1"/>
</dbReference>
<evidence type="ECO:0000256" key="3">
    <source>
        <dbReference type="ARBA" id="ARBA00023136"/>
    </source>
</evidence>
<dbReference type="EMBL" id="MDLC01000014">
    <property type="protein sequence ID" value="ODS24068.1"/>
    <property type="molecule type" value="Genomic_DNA"/>
</dbReference>
<feature type="transmembrane region" description="Helical" evidence="4">
    <location>
        <begin position="49"/>
        <end position="71"/>
    </location>
</feature>
<feature type="domain" description="Major facilitator superfamily (MFS) profile" evidence="5">
    <location>
        <begin position="215"/>
        <end position="406"/>
    </location>
</feature>
<evidence type="ECO:0000256" key="4">
    <source>
        <dbReference type="SAM" id="Phobius"/>
    </source>
</evidence>
<organism evidence="6 7">
    <name type="scientific">Candidatus Endobugula sertula</name>
    <name type="common">Bugula neritina bacterial symbiont</name>
    <dbReference type="NCBI Taxonomy" id="62101"/>
    <lineage>
        <taxon>Bacteria</taxon>
        <taxon>Pseudomonadati</taxon>
        <taxon>Pseudomonadota</taxon>
        <taxon>Gammaproteobacteria</taxon>
        <taxon>Cellvibrionales</taxon>
        <taxon>Cellvibrionaceae</taxon>
        <taxon>Candidatus Endobugula</taxon>
    </lineage>
</organism>
<protein>
    <recommendedName>
        <fullName evidence="5">Major facilitator superfamily (MFS) profile domain-containing protein</fullName>
    </recommendedName>
</protein>
<comment type="caution">
    <text evidence="6">The sequence shown here is derived from an EMBL/GenBank/DDBJ whole genome shotgun (WGS) entry which is preliminary data.</text>
</comment>
<feature type="transmembrane region" description="Helical" evidence="4">
    <location>
        <begin position="304"/>
        <end position="323"/>
    </location>
</feature>
<accession>A0A1D2QR39</accession>
<dbReference type="InterPro" id="IPR020846">
    <property type="entry name" value="MFS_dom"/>
</dbReference>
<dbReference type="InterPro" id="IPR011701">
    <property type="entry name" value="MFS"/>
</dbReference>
<dbReference type="Gene3D" id="1.20.1250.20">
    <property type="entry name" value="MFS general substrate transporter like domains"/>
    <property type="match status" value="1"/>
</dbReference>
<gene>
    <name evidence="6" type="ORF">AB835_05445</name>
</gene>
<dbReference type="Pfam" id="PF07690">
    <property type="entry name" value="MFS_1"/>
    <property type="match status" value="1"/>
</dbReference>
<proteinExistence type="predicted"/>
<evidence type="ECO:0000256" key="1">
    <source>
        <dbReference type="ARBA" id="ARBA00022692"/>
    </source>
</evidence>
<evidence type="ECO:0000256" key="2">
    <source>
        <dbReference type="ARBA" id="ARBA00022989"/>
    </source>
</evidence>
<dbReference type="PANTHER" id="PTHR23534">
    <property type="entry name" value="MFS PERMEASE"/>
    <property type="match status" value="1"/>
</dbReference>
<evidence type="ECO:0000313" key="6">
    <source>
        <dbReference type="EMBL" id="ODS24068.1"/>
    </source>
</evidence>
<dbReference type="STRING" id="62101.AB835_05445"/>
<evidence type="ECO:0000313" key="7">
    <source>
        <dbReference type="Proteomes" id="UP000242502"/>
    </source>
</evidence>
<name>A0A1D2QR39_9GAMM</name>
<dbReference type="PANTHER" id="PTHR23534:SF1">
    <property type="entry name" value="MAJOR FACILITATOR SUPERFAMILY PROTEIN"/>
    <property type="match status" value="1"/>
</dbReference>
<dbReference type="AlphaFoldDB" id="A0A1D2QR39"/>